<name>B4VMR6_9CYAN</name>
<proteinExistence type="inferred from homology"/>
<dbReference type="PANTHER" id="PTHR32089:SF114">
    <property type="entry name" value="METHYL-ACCEPTING CHEMOTAXIS PROTEIN MCPB"/>
    <property type="match status" value="1"/>
</dbReference>
<feature type="compositionally biased region" description="Acidic residues" evidence="5">
    <location>
        <begin position="250"/>
        <end position="260"/>
    </location>
</feature>
<dbReference type="Gene3D" id="6.10.340.10">
    <property type="match status" value="1"/>
</dbReference>
<dbReference type="SMART" id="SM00283">
    <property type="entry name" value="MA"/>
    <property type="match status" value="1"/>
</dbReference>
<dbReference type="PROSITE" id="PS50885">
    <property type="entry name" value="HAMP"/>
    <property type="match status" value="2"/>
</dbReference>
<feature type="region of interest" description="Disordered" evidence="5">
    <location>
        <begin position="149"/>
        <end position="266"/>
    </location>
</feature>
<dbReference type="EMBL" id="DS989845">
    <property type="protein sequence ID" value="EDX76882.1"/>
    <property type="molecule type" value="Genomic_DNA"/>
</dbReference>
<dbReference type="InterPro" id="IPR011990">
    <property type="entry name" value="TPR-like_helical_dom_sf"/>
</dbReference>
<feature type="region of interest" description="Disordered" evidence="5">
    <location>
        <begin position="468"/>
        <end position="497"/>
    </location>
</feature>
<dbReference type="AlphaFoldDB" id="B4VMR6"/>
<feature type="transmembrane region" description="Helical" evidence="6">
    <location>
        <begin position="570"/>
        <end position="594"/>
    </location>
</feature>
<evidence type="ECO:0000256" key="1">
    <source>
        <dbReference type="ARBA" id="ARBA00023224"/>
    </source>
</evidence>
<dbReference type="Gene3D" id="1.10.287.950">
    <property type="entry name" value="Methyl-accepting chemotaxis protein"/>
    <property type="match status" value="1"/>
</dbReference>
<feature type="region of interest" description="Disordered" evidence="5">
    <location>
        <begin position="381"/>
        <end position="410"/>
    </location>
</feature>
<dbReference type="eggNOG" id="COG0457">
    <property type="taxonomic scope" value="Bacteria"/>
</dbReference>
<dbReference type="SUPFAM" id="SSF58104">
    <property type="entry name" value="Methyl-accepting chemotaxis protein (MCP) signaling domain"/>
    <property type="match status" value="1"/>
</dbReference>
<evidence type="ECO:0000313" key="10">
    <source>
        <dbReference type="Proteomes" id="UP000003835"/>
    </source>
</evidence>
<evidence type="ECO:0000256" key="6">
    <source>
        <dbReference type="SAM" id="Phobius"/>
    </source>
</evidence>
<dbReference type="GO" id="GO:0016020">
    <property type="term" value="C:membrane"/>
    <property type="evidence" value="ECO:0007669"/>
    <property type="project" value="InterPro"/>
</dbReference>
<keyword evidence="10" id="KW-1185">Reference proteome</keyword>
<keyword evidence="1 3" id="KW-0807">Transducer</keyword>
<gene>
    <name evidence="9" type="ORF">MC7420_1885</name>
</gene>
<dbReference type="FunFam" id="1.10.287.950:FF:000001">
    <property type="entry name" value="Methyl-accepting chemotaxis sensory transducer"/>
    <property type="match status" value="1"/>
</dbReference>
<dbReference type="SUPFAM" id="SSF48452">
    <property type="entry name" value="TPR-like"/>
    <property type="match status" value="1"/>
</dbReference>
<protein>
    <submittedName>
        <fullName evidence="9">Methyl-accepting chemotaxis protein signaling domain</fullName>
    </submittedName>
</protein>
<evidence type="ECO:0000256" key="4">
    <source>
        <dbReference type="SAM" id="Coils"/>
    </source>
</evidence>
<keyword evidence="6" id="KW-0472">Membrane</keyword>
<feature type="region of interest" description="Disordered" evidence="5">
    <location>
        <begin position="92"/>
        <end position="116"/>
    </location>
</feature>
<evidence type="ECO:0000256" key="5">
    <source>
        <dbReference type="SAM" id="MobiDB-lite"/>
    </source>
</evidence>
<evidence type="ECO:0000259" key="7">
    <source>
        <dbReference type="PROSITE" id="PS50111"/>
    </source>
</evidence>
<dbReference type="Pfam" id="PF12895">
    <property type="entry name" value="ANAPC3"/>
    <property type="match status" value="1"/>
</dbReference>
<dbReference type="PANTHER" id="PTHR32089">
    <property type="entry name" value="METHYL-ACCEPTING CHEMOTAXIS PROTEIN MCPB"/>
    <property type="match status" value="1"/>
</dbReference>
<feature type="compositionally biased region" description="Acidic residues" evidence="5">
    <location>
        <begin position="223"/>
        <end position="237"/>
    </location>
</feature>
<keyword evidence="6" id="KW-1133">Transmembrane helix</keyword>
<dbReference type="CDD" id="cd06225">
    <property type="entry name" value="HAMP"/>
    <property type="match status" value="1"/>
</dbReference>
<dbReference type="PROSITE" id="PS50111">
    <property type="entry name" value="CHEMOTAXIS_TRANSDUC_2"/>
    <property type="match status" value="1"/>
</dbReference>
<sequence length="1041" mass="113833">MASSTDYVQEYTHAQTAYAQGKYQEAADLISRLIEEYPDDPSALLLKGHICCYGLQQYEQAREHYEQVLNLTSEPDFIEYAHKGLEDANQLSSEFDSVDSPPSTEDFDNNFHDIDETDDLNEIPTLETWQDSEEIDESEDFDLGALDLDEAGLGDDFDSTSSSPFAEPLDSSAIESETTDEPSSVDESNPFALRGLDEESGDVDNLYESSSDFDLNDNPFAEVDYEDYEEGASDFDLNDTPFSEANYPENYEEGASDFDLNDTPFSEADYQDHFEDFSAESEDDTAATFVMPPGSAPEFENAEEQNPPSYESESHFDEDLSDVDQEMEGWHDESIDESYEDHPVYEDETLLMNSGELGASLPTDTDEFDYSAEETDEAIEAFESQEYTQDESDFDQNGFNAPDEHFDFESFDDAFSNDSFTMDEVAEAEAENFSELETDKDFLDAFDVFEDDLGSLPDFAIDDQDELADSGASESDFDVLSNSGVIPTGGESEGVRENGDAVRDSVAAHQQSAQEYRSVDSDEEIFSIGSSTEQLPVFSQAKEGGHEPIVNVDQGWLAPFENASLHHKQWIMSFAAGIASAFVVALVSFSAQSIAARSSVPQGQAQPAAIANLKFAHALASGAAFAASFGITLFLGRITTRQIQQVTVDLQTQFDAVAQGNLNVSVPIYSEGELGQLASGFNQMARVILTTTSEATRKAEEQEQAKEDLQRQVIRLLDDVEGAARGDLTVQAEVTADVLGAVADSFNLTIQNLREIVQQVKDAARKVTKGSTESAAFAGSLSNDALRQAEELAVTLNSVQVMTDSIQRVAEAAREAEEVAHTAADVAHRGGHAVEHTVAGILQIRETVAETTRKVKRLAESSQEISKIVAVISTIASRTNLLALNASIEAARAGEAGRGFAVVADEVRQLADRSAKALKEIEQIVMQIQSETGSVMTAMEEGTQQVIDGTKRAEQAKQALEDIIQVSNRIDALVRAIKADTVEQTETSRAVAQVMQSVELTAQETSQEAQRVSSALQNLVGVARDLLNSVERFRVESNESR</sequence>
<dbReference type="Gene3D" id="1.25.40.10">
    <property type="entry name" value="Tetratricopeptide repeat domain"/>
    <property type="match status" value="1"/>
</dbReference>
<feature type="domain" description="HAMP" evidence="8">
    <location>
        <begin position="641"/>
        <end position="693"/>
    </location>
</feature>
<evidence type="ECO:0000256" key="2">
    <source>
        <dbReference type="ARBA" id="ARBA00029447"/>
    </source>
</evidence>
<dbReference type="RefSeq" id="WP_006099840.1">
    <property type="nucleotide sequence ID" value="NZ_DS989845.1"/>
</dbReference>
<dbReference type="InterPro" id="IPR004089">
    <property type="entry name" value="MCPsignal_dom"/>
</dbReference>
<accession>B4VMR6</accession>
<keyword evidence="4" id="KW-0175">Coiled coil</keyword>
<dbReference type="OrthoDB" id="419276at2"/>
<evidence type="ECO:0000256" key="3">
    <source>
        <dbReference type="PROSITE-ProRule" id="PRU00284"/>
    </source>
</evidence>
<dbReference type="STRING" id="118168.MC7420_1885"/>
<dbReference type="Pfam" id="PF00672">
    <property type="entry name" value="HAMP"/>
    <property type="match status" value="1"/>
</dbReference>
<feature type="compositionally biased region" description="Polar residues" evidence="5">
    <location>
        <begin position="92"/>
        <end position="103"/>
    </location>
</feature>
<dbReference type="eggNOG" id="COG0840">
    <property type="taxonomic scope" value="Bacteria"/>
</dbReference>
<dbReference type="GO" id="GO:0006935">
    <property type="term" value="P:chemotaxis"/>
    <property type="evidence" value="ECO:0007669"/>
    <property type="project" value="UniProtKB-ARBA"/>
</dbReference>
<dbReference type="SUPFAM" id="SSF158472">
    <property type="entry name" value="HAMP domain-like"/>
    <property type="match status" value="1"/>
</dbReference>
<reference evidence="9 10" key="1">
    <citation type="submission" date="2008-07" db="EMBL/GenBank/DDBJ databases">
        <authorList>
            <person name="Tandeau de Marsac N."/>
            <person name="Ferriera S."/>
            <person name="Johnson J."/>
            <person name="Kravitz S."/>
            <person name="Beeson K."/>
            <person name="Sutton G."/>
            <person name="Rogers Y.-H."/>
            <person name="Friedman R."/>
            <person name="Frazier M."/>
            <person name="Venter J.C."/>
        </authorList>
    </citation>
    <scope>NUCLEOTIDE SEQUENCE [LARGE SCALE GENOMIC DNA]</scope>
    <source>
        <strain evidence="9 10">PCC 7420</strain>
    </source>
</reference>
<feature type="region of interest" description="Disordered" evidence="5">
    <location>
        <begin position="278"/>
        <end position="318"/>
    </location>
</feature>
<comment type="similarity">
    <text evidence="2">Belongs to the methyl-accepting chemotaxis (MCP) protein family.</text>
</comment>
<feature type="coiled-coil region" evidence="4">
    <location>
        <begin position="692"/>
        <end position="719"/>
    </location>
</feature>
<dbReference type="GO" id="GO:0007165">
    <property type="term" value="P:signal transduction"/>
    <property type="evidence" value="ECO:0007669"/>
    <property type="project" value="UniProtKB-KW"/>
</dbReference>
<dbReference type="SMART" id="SM00304">
    <property type="entry name" value="HAMP"/>
    <property type="match status" value="2"/>
</dbReference>
<dbReference type="CDD" id="cd11386">
    <property type="entry name" value="MCP_signal"/>
    <property type="match status" value="1"/>
</dbReference>
<evidence type="ECO:0000313" key="9">
    <source>
        <dbReference type="EMBL" id="EDX76882.1"/>
    </source>
</evidence>
<dbReference type="Proteomes" id="UP000003835">
    <property type="component" value="Unassembled WGS sequence"/>
</dbReference>
<keyword evidence="6" id="KW-0812">Transmembrane</keyword>
<evidence type="ECO:0000259" key="8">
    <source>
        <dbReference type="PROSITE" id="PS50885"/>
    </source>
</evidence>
<feature type="transmembrane region" description="Helical" evidence="6">
    <location>
        <begin position="615"/>
        <end position="635"/>
    </location>
</feature>
<feature type="domain" description="HAMP" evidence="8">
    <location>
        <begin position="707"/>
        <end position="758"/>
    </location>
</feature>
<dbReference type="Pfam" id="PF00015">
    <property type="entry name" value="MCPsignal"/>
    <property type="match status" value="1"/>
</dbReference>
<dbReference type="HOGENOM" id="CLU_007027_0_1_3"/>
<feature type="compositionally biased region" description="Acidic residues" evidence="5">
    <location>
        <begin position="149"/>
        <end position="158"/>
    </location>
</feature>
<organism evidence="9 10">
    <name type="scientific">Coleofasciculus chthonoplastes PCC 7420</name>
    <dbReference type="NCBI Taxonomy" id="118168"/>
    <lineage>
        <taxon>Bacteria</taxon>
        <taxon>Bacillati</taxon>
        <taxon>Cyanobacteriota</taxon>
        <taxon>Cyanophyceae</taxon>
        <taxon>Coleofasciculales</taxon>
        <taxon>Coleofasciculaceae</taxon>
        <taxon>Coleofasciculus</taxon>
    </lineage>
</organism>
<feature type="domain" description="Methyl-accepting transducer" evidence="7">
    <location>
        <begin position="763"/>
        <end position="999"/>
    </location>
</feature>
<dbReference type="InterPro" id="IPR003660">
    <property type="entry name" value="HAMP_dom"/>
</dbReference>